<keyword evidence="2" id="KW-1185">Reference proteome</keyword>
<protein>
    <submittedName>
        <fullName evidence="1">Uncharacterized protein</fullName>
    </submittedName>
</protein>
<sequence>MSEYIDEKESEVWGVLPVEMKGLILSKPYTMVFTQDKTVFARTTSKIMHKHAKKAREKTENSGGGRLEKIKNQMGAHLSHHQKYLDMTIQEIINEHKKNFMINNQTIKKIKVRKRTIDQQGFPETEVRILIKTPGKKIKLRVNKQINNKEAMQTLKKAYGPKIK</sequence>
<organism evidence="1 2">
    <name type="scientific">Methanonatronarchaeum thermophilum</name>
    <dbReference type="NCBI Taxonomy" id="1927129"/>
    <lineage>
        <taxon>Archaea</taxon>
        <taxon>Methanobacteriati</taxon>
        <taxon>Methanobacteriota</taxon>
        <taxon>Methanonatronarchaeia</taxon>
        <taxon>Methanonatronarchaeales</taxon>
        <taxon>Methanonatronarchaeaceae</taxon>
        <taxon>Methanonatronarchaeum</taxon>
    </lineage>
</organism>
<dbReference type="RefSeq" id="WP_143406875.1">
    <property type="nucleotide sequence ID" value="NZ_MRZU01000004.1"/>
</dbReference>
<dbReference type="AlphaFoldDB" id="A0A1Y3GDG6"/>
<comment type="caution">
    <text evidence="1">The sequence shown here is derived from an EMBL/GenBank/DDBJ whole genome shotgun (WGS) entry which is preliminary data.</text>
</comment>
<gene>
    <name evidence="1" type="ORF">AMET1_1266</name>
</gene>
<dbReference type="Proteomes" id="UP000195137">
    <property type="component" value="Unassembled WGS sequence"/>
</dbReference>
<evidence type="ECO:0000313" key="1">
    <source>
        <dbReference type="EMBL" id="OUJ18353.1"/>
    </source>
</evidence>
<evidence type="ECO:0000313" key="2">
    <source>
        <dbReference type="Proteomes" id="UP000195137"/>
    </source>
</evidence>
<proteinExistence type="predicted"/>
<accession>A0A1Y3GDG6</accession>
<reference evidence="1 2" key="1">
    <citation type="submission" date="2016-12" db="EMBL/GenBank/DDBJ databases">
        <title>Discovery of methanogenic haloarchaea.</title>
        <authorList>
            <person name="Sorokin D.Y."/>
            <person name="Makarova K.S."/>
            <person name="Abbas B."/>
            <person name="Ferrer M."/>
            <person name="Golyshin P.N."/>
        </authorList>
    </citation>
    <scope>NUCLEOTIDE SEQUENCE [LARGE SCALE GENOMIC DNA]</scope>
    <source>
        <strain evidence="1">AMET1</strain>
    </source>
</reference>
<dbReference type="EMBL" id="MRZU01000004">
    <property type="protein sequence ID" value="OUJ18353.1"/>
    <property type="molecule type" value="Genomic_DNA"/>
</dbReference>
<name>A0A1Y3GDG6_9EURY</name>